<keyword evidence="4" id="KW-1185">Reference proteome</keyword>
<protein>
    <submittedName>
        <fullName evidence="3">DUF1080 domain-containing protein</fullName>
    </submittedName>
</protein>
<proteinExistence type="predicted"/>
<dbReference type="InterPro" id="IPR010496">
    <property type="entry name" value="AL/BT2_dom"/>
</dbReference>
<gene>
    <name evidence="3" type="ORF">WKV53_10370</name>
</gene>
<organism evidence="3 4">
    <name type="scientific">Luteolibacter soli</name>
    <dbReference type="NCBI Taxonomy" id="3135280"/>
    <lineage>
        <taxon>Bacteria</taxon>
        <taxon>Pseudomonadati</taxon>
        <taxon>Verrucomicrobiota</taxon>
        <taxon>Verrucomicrobiia</taxon>
        <taxon>Verrucomicrobiales</taxon>
        <taxon>Verrucomicrobiaceae</taxon>
        <taxon>Luteolibacter</taxon>
    </lineage>
</organism>
<dbReference type="EMBL" id="JBBUKT010000003">
    <property type="protein sequence ID" value="MEK7950904.1"/>
    <property type="molecule type" value="Genomic_DNA"/>
</dbReference>
<name>A0ABU9AT38_9BACT</name>
<dbReference type="RefSeq" id="WP_341404505.1">
    <property type="nucleotide sequence ID" value="NZ_JBBUKT010000003.1"/>
</dbReference>
<feature type="domain" description="3-keto-alpha-glucoside-1,2-lyase/3-keto-2-hydroxy-glucal hydratase" evidence="2">
    <location>
        <begin position="23"/>
        <end position="197"/>
    </location>
</feature>
<feature type="signal peptide" evidence="1">
    <location>
        <begin position="1"/>
        <end position="17"/>
    </location>
</feature>
<sequence length="408" mass="44615">MKSIATLALLLPMAASAESKSFPLFNGTDLSGWKGEGYVVEDGAIVCTPQGRNLTTDLTFANYAFDFEFKLPPGGNNGIGINYPGEGDAAYTGIEVQVLDNTDPKYKDLKPYQFHGSLYTLLAAKKAPLKPVGEWNRERIIVNGDFVQVTVNGEVITEGDLSKLAAEHPDHQGVKRRSGHIAFLGHGDRVAFRGMTITEIAPVANDEGAKQGGFTKIFDGETLNGWQHTKADLEHWQPANGILKHDGKSSDLWSEKEYGDFMLAFDWRWSAPGPIMKRPIIGPDGKETGEQVEVQELDSGVYVRGNSKSQVNLWNWPCGSGEVYGYRTDKSQPADVIAGVTPKSKADKPLGEWNRTLITMKGDKLTVSINGKTVIEEATLPGVAAKGKIALQHHNAFIDFANIWIKEL</sequence>
<accession>A0ABU9AT38</accession>
<evidence type="ECO:0000313" key="3">
    <source>
        <dbReference type="EMBL" id="MEK7950904.1"/>
    </source>
</evidence>
<reference evidence="3 4" key="1">
    <citation type="submission" date="2024-04" db="EMBL/GenBank/DDBJ databases">
        <title>Luteolibacter sp. isolated from soil.</title>
        <authorList>
            <person name="An J."/>
        </authorList>
    </citation>
    <scope>NUCLEOTIDE SEQUENCE [LARGE SCALE GENOMIC DNA]</scope>
    <source>
        <strain evidence="3 4">Y139</strain>
    </source>
</reference>
<evidence type="ECO:0000259" key="2">
    <source>
        <dbReference type="Pfam" id="PF06439"/>
    </source>
</evidence>
<feature type="domain" description="3-keto-alpha-glucoside-1,2-lyase/3-keto-2-hydroxy-glucal hydratase" evidence="2">
    <location>
        <begin position="213"/>
        <end position="406"/>
    </location>
</feature>
<dbReference type="Gene3D" id="2.60.120.560">
    <property type="entry name" value="Exo-inulinase, domain 1"/>
    <property type="match status" value="2"/>
</dbReference>
<keyword evidence="1" id="KW-0732">Signal</keyword>
<dbReference type="Pfam" id="PF06439">
    <property type="entry name" value="3keto-disac_hyd"/>
    <property type="match status" value="2"/>
</dbReference>
<evidence type="ECO:0000256" key="1">
    <source>
        <dbReference type="SAM" id="SignalP"/>
    </source>
</evidence>
<feature type="chain" id="PRO_5045649018" evidence="1">
    <location>
        <begin position="18"/>
        <end position="408"/>
    </location>
</feature>
<evidence type="ECO:0000313" key="4">
    <source>
        <dbReference type="Proteomes" id="UP001371305"/>
    </source>
</evidence>
<dbReference type="Proteomes" id="UP001371305">
    <property type="component" value="Unassembled WGS sequence"/>
</dbReference>
<comment type="caution">
    <text evidence="3">The sequence shown here is derived from an EMBL/GenBank/DDBJ whole genome shotgun (WGS) entry which is preliminary data.</text>
</comment>